<proteinExistence type="predicted"/>
<gene>
    <name evidence="1" type="ORF">JOF44_000282</name>
</gene>
<organism evidence="1 2">
    <name type="scientific">Brachybacterium fresconis</name>
    <dbReference type="NCBI Taxonomy" id="173363"/>
    <lineage>
        <taxon>Bacteria</taxon>
        <taxon>Bacillati</taxon>
        <taxon>Actinomycetota</taxon>
        <taxon>Actinomycetes</taxon>
        <taxon>Micrococcales</taxon>
        <taxon>Dermabacteraceae</taxon>
        <taxon>Brachybacterium</taxon>
    </lineage>
</organism>
<keyword evidence="2" id="KW-1185">Reference proteome</keyword>
<accession>A0ABS4YF08</accession>
<dbReference type="Proteomes" id="UP000698222">
    <property type="component" value="Unassembled WGS sequence"/>
</dbReference>
<sequence length="38" mass="4163">MSPTVAGSVFMTMFLSNRWDGTSLLASAQDESYYEVGL</sequence>
<name>A0ABS4YF08_9MICO</name>
<reference evidence="1 2" key="1">
    <citation type="submission" date="2021-03" db="EMBL/GenBank/DDBJ databases">
        <title>Sequencing the genomes of 1000 actinobacteria strains.</title>
        <authorList>
            <person name="Klenk H.-P."/>
        </authorList>
    </citation>
    <scope>NUCLEOTIDE SEQUENCE [LARGE SCALE GENOMIC DNA]</scope>
    <source>
        <strain evidence="1 2">DSM 14564</strain>
    </source>
</reference>
<evidence type="ECO:0000313" key="2">
    <source>
        <dbReference type="Proteomes" id="UP000698222"/>
    </source>
</evidence>
<comment type="caution">
    <text evidence="1">The sequence shown here is derived from an EMBL/GenBank/DDBJ whole genome shotgun (WGS) entry which is preliminary data.</text>
</comment>
<protein>
    <submittedName>
        <fullName evidence="1">Uncharacterized protein</fullName>
    </submittedName>
</protein>
<dbReference type="EMBL" id="JAGIOC010000001">
    <property type="protein sequence ID" value="MBP2407379.1"/>
    <property type="molecule type" value="Genomic_DNA"/>
</dbReference>
<evidence type="ECO:0000313" key="1">
    <source>
        <dbReference type="EMBL" id="MBP2407379.1"/>
    </source>
</evidence>